<organism evidence="1 2">
    <name type="scientific">Faecalibacter rhinopitheci</name>
    <dbReference type="NCBI Taxonomy" id="2779678"/>
    <lineage>
        <taxon>Bacteria</taxon>
        <taxon>Pseudomonadati</taxon>
        <taxon>Bacteroidota</taxon>
        <taxon>Flavobacteriia</taxon>
        <taxon>Flavobacteriales</taxon>
        <taxon>Weeksellaceae</taxon>
        <taxon>Faecalibacter</taxon>
    </lineage>
</organism>
<keyword evidence="2" id="KW-1185">Reference proteome</keyword>
<gene>
    <name evidence="1" type="ORF">IM532_05710</name>
</gene>
<dbReference type="Proteomes" id="UP000608754">
    <property type="component" value="Unassembled WGS sequence"/>
</dbReference>
<proteinExistence type="predicted"/>
<dbReference type="RefSeq" id="WP_194182498.1">
    <property type="nucleotide sequence ID" value="NZ_JADGIK010000003.1"/>
</dbReference>
<accession>A0A8J7FM89</accession>
<comment type="caution">
    <text evidence="1">The sequence shown here is derived from an EMBL/GenBank/DDBJ whole genome shotgun (WGS) entry which is preliminary data.</text>
</comment>
<reference evidence="1" key="1">
    <citation type="submission" date="2020-10" db="EMBL/GenBank/DDBJ databases">
        <authorList>
            <person name="Lu T."/>
            <person name="Wang Q."/>
            <person name="Han X."/>
        </authorList>
    </citation>
    <scope>NUCLEOTIDE SEQUENCE</scope>
    <source>
        <strain evidence="1">WQ 117</strain>
    </source>
</reference>
<sequence length="267" mass="29257">MKYLYILSLLILPKLYGQVGIGVEEPQAMLDVESMLIKGELISPNPAGTENTYYKILSNGYPGWDHLPQPVDFSGSVMIKDKMIMESTSGLLISNISVTTNDSENSDFNSNWKIIEGLKTSFVFDMPNNSISAQFQTLASKYSSPSSGVSFACGFFVRKTPTQNPNSTTGYKLKVIRPEVLIGPNNAFKTLTVSGLINKDSNNQPFEVGQSYDIAVACRGRNVNGPVLRIGRSVTSTNESNSDAETRNLLTPANIKSTFIVEQYQTP</sequence>
<name>A0A8J7FM89_9FLAO</name>
<protein>
    <submittedName>
        <fullName evidence="1">Uncharacterized protein</fullName>
    </submittedName>
</protein>
<evidence type="ECO:0000313" key="2">
    <source>
        <dbReference type="Proteomes" id="UP000608754"/>
    </source>
</evidence>
<dbReference type="AlphaFoldDB" id="A0A8J7FM89"/>
<evidence type="ECO:0000313" key="1">
    <source>
        <dbReference type="EMBL" id="MBF0596947.1"/>
    </source>
</evidence>
<dbReference type="EMBL" id="JADGIK010000003">
    <property type="protein sequence ID" value="MBF0596947.1"/>
    <property type="molecule type" value="Genomic_DNA"/>
</dbReference>